<organism evidence="2 3">
    <name type="scientific">Enterococcus alcedinis</name>
    <dbReference type="NCBI Taxonomy" id="1274384"/>
    <lineage>
        <taxon>Bacteria</taxon>
        <taxon>Bacillati</taxon>
        <taxon>Bacillota</taxon>
        <taxon>Bacilli</taxon>
        <taxon>Lactobacillales</taxon>
        <taxon>Enterococcaceae</taxon>
        <taxon>Enterococcus</taxon>
    </lineage>
</organism>
<dbReference type="SUPFAM" id="SSF47413">
    <property type="entry name" value="lambda repressor-like DNA-binding domains"/>
    <property type="match status" value="1"/>
</dbReference>
<dbReference type="NCBIfam" id="TIGR01716">
    <property type="entry name" value="RGG_Cterm"/>
    <property type="match status" value="1"/>
</dbReference>
<sequence length="285" mass="33952">MKQGELFKKLRKERNFSQKSLTQGLSSRSTLSSFENRNTHLSSDLLFNYLDRLNITPNEFQFLLNDGRSTRKQKYSIEYHSRHYEQTLTSDFLELLQMEYKQTNDVFYLLLYLQGYLENARQVGDFDSVLFNEHAKTVQDYLFHIETWGKFEFSFFINLLFIFDEALLQLHINPILNKIMAHSDDYLYSNVISVALLNGCHYAVIKRNPSLLEQFLQTLITLPDTPHYFYLKSHQTFYHMIHTYFLTKQLDMKKMNQALDIFKQVGYDTHEKRLRSLLNKTITPS</sequence>
<dbReference type="RefSeq" id="WP_188366886.1">
    <property type="nucleotide sequence ID" value="NZ_BMDT01000002.1"/>
</dbReference>
<name>A0A917JFD5_9ENTE</name>
<dbReference type="Pfam" id="PF21259">
    <property type="entry name" value="Rgg_C"/>
    <property type="match status" value="1"/>
</dbReference>
<dbReference type="InterPro" id="IPR053163">
    <property type="entry name" value="HTH-type_regulator_Rgg"/>
</dbReference>
<evidence type="ECO:0000313" key="2">
    <source>
        <dbReference type="EMBL" id="GGI65042.1"/>
    </source>
</evidence>
<evidence type="ECO:0000313" key="3">
    <source>
        <dbReference type="Proteomes" id="UP000622610"/>
    </source>
</evidence>
<reference evidence="2" key="1">
    <citation type="journal article" date="2014" name="Int. J. Syst. Evol. Microbiol.">
        <title>Complete genome sequence of Corynebacterium casei LMG S-19264T (=DSM 44701T), isolated from a smear-ripened cheese.</title>
        <authorList>
            <consortium name="US DOE Joint Genome Institute (JGI-PGF)"/>
            <person name="Walter F."/>
            <person name="Albersmeier A."/>
            <person name="Kalinowski J."/>
            <person name="Ruckert C."/>
        </authorList>
    </citation>
    <scope>NUCLEOTIDE SEQUENCE</scope>
    <source>
        <strain evidence="2">CCM 8433</strain>
    </source>
</reference>
<dbReference type="EMBL" id="BMDT01000002">
    <property type="protein sequence ID" value="GGI65042.1"/>
    <property type="molecule type" value="Genomic_DNA"/>
</dbReference>
<dbReference type="PROSITE" id="PS50943">
    <property type="entry name" value="HTH_CROC1"/>
    <property type="match status" value="1"/>
</dbReference>
<dbReference type="GO" id="GO:0003677">
    <property type="term" value="F:DNA binding"/>
    <property type="evidence" value="ECO:0007669"/>
    <property type="project" value="InterPro"/>
</dbReference>
<reference evidence="2" key="2">
    <citation type="submission" date="2020-09" db="EMBL/GenBank/DDBJ databases">
        <authorList>
            <person name="Sun Q."/>
            <person name="Sedlacek I."/>
        </authorList>
    </citation>
    <scope>NUCLEOTIDE SEQUENCE</scope>
    <source>
        <strain evidence="2">CCM 8433</strain>
    </source>
</reference>
<protein>
    <submittedName>
        <fullName evidence="2">Rgg/GadR/MutR family transcriptional activator</fullName>
    </submittedName>
</protein>
<feature type="domain" description="HTH cro/C1-type" evidence="1">
    <location>
        <begin position="7"/>
        <end position="60"/>
    </location>
</feature>
<dbReference type="InterPro" id="IPR010982">
    <property type="entry name" value="Lambda_DNA-bd_dom_sf"/>
</dbReference>
<dbReference type="CDD" id="cd00093">
    <property type="entry name" value="HTH_XRE"/>
    <property type="match status" value="1"/>
</dbReference>
<dbReference type="Pfam" id="PF01381">
    <property type="entry name" value="HTH_3"/>
    <property type="match status" value="1"/>
</dbReference>
<dbReference type="AlphaFoldDB" id="A0A917JFD5"/>
<dbReference type="PANTHER" id="PTHR37038">
    <property type="entry name" value="TRANSCRIPTIONAL REGULATOR-RELATED"/>
    <property type="match status" value="1"/>
</dbReference>
<dbReference type="Gene3D" id="1.25.40.10">
    <property type="entry name" value="Tetratricopeptide repeat domain"/>
    <property type="match status" value="1"/>
</dbReference>
<keyword evidence="3" id="KW-1185">Reference proteome</keyword>
<gene>
    <name evidence="2" type="ORF">GCM10011482_06960</name>
</gene>
<dbReference type="InterPro" id="IPR010057">
    <property type="entry name" value="Transcription_activator_Rgg_C"/>
</dbReference>
<accession>A0A917JFD5</accession>
<evidence type="ECO:0000259" key="1">
    <source>
        <dbReference type="PROSITE" id="PS50943"/>
    </source>
</evidence>
<dbReference type="SMART" id="SM00530">
    <property type="entry name" value="HTH_XRE"/>
    <property type="match status" value="1"/>
</dbReference>
<proteinExistence type="predicted"/>
<dbReference type="Proteomes" id="UP000622610">
    <property type="component" value="Unassembled WGS sequence"/>
</dbReference>
<dbReference type="InterPro" id="IPR001387">
    <property type="entry name" value="Cro/C1-type_HTH"/>
</dbReference>
<comment type="caution">
    <text evidence="2">The sequence shown here is derived from an EMBL/GenBank/DDBJ whole genome shotgun (WGS) entry which is preliminary data.</text>
</comment>
<dbReference type="InterPro" id="IPR011990">
    <property type="entry name" value="TPR-like_helical_dom_sf"/>
</dbReference>